<organism evidence="6 7">
    <name type="scientific">Neisseria montereyensis</name>
    <dbReference type="NCBI Taxonomy" id="2973938"/>
    <lineage>
        <taxon>Bacteria</taxon>
        <taxon>Pseudomonadati</taxon>
        <taxon>Pseudomonadota</taxon>
        <taxon>Betaproteobacteria</taxon>
        <taxon>Neisseriales</taxon>
        <taxon>Neisseriaceae</taxon>
        <taxon>Neisseria</taxon>
    </lineage>
</organism>
<dbReference type="Pfam" id="PF00691">
    <property type="entry name" value="OmpA"/>
    <property type="match status" value="1"/>
</dbReference>
<dbReference type="PANTHER" id="PTHR30329">
    <property type="entry name" value="STATOR ELEMENT OF FLAGELLAR MOTOR COMPLEX"/>
    <property type="match status" value="1"/>
</dbReference>
<dbReference type="Gene3D" id="3.30.1330.60">
    <property type="entry name" value="OmpA-like domain"/>
    <property type="match status" value="1"/>
</dbReference>
<reference evidence="6" key="2">
    <citation type="journal article" date="2023" name="Curr. Microbiol.">
        <title>Neisseria montereyensis sp. nov., Isolated from Oropharynx of California Sea Lion (Zalophus californianus): Genomic, Phylogenetic, and Phenotypic Study.</title>
        <authorList>
            <person name="Volokhov D.V."/>
            <person name="Zagorodnyaya T.A."/>
            <person name="Furtak V.A."/>
            <person name="Nattanmai G."/>
            <person name="Randall L."/>
            <person name="Jose S."/>
            <person name="Gao Y."/>
            <person name="Gulland F.M."/>
            <person name="Eisenberg T."/>
            <person name="Delmonte P."/>
            <person name="Blom J."/>
            <person name="Mitchell K.K."/>
        </authorList>
    </citation>
    <scope>NUCLEOTIDE SEQUENCE</scope>
    <source>
        <strain evidence="6">CSL10203-ORH2</strain>
    </source>
</reference>
<feature type="domain" description="OmpA-like" evidence="5">
    <location>
        <begin position="1"/>
        <end position="127"/>
    </location>
</feature>
<dbReference type="InterPro" id="IPR006665">
    <property type="entry name" value="OmpA-like"/>
</dbReference>
<evidence type="ECO:0000313" key="6">
    <source>
        <dbReference type="EMBL" id="MCS4534709.1"/>
    </source>
</evidence>
<accession>A0ABT2FER6</accession>
<evidence type="ECO:0000256" key="1">
    <source>
        <dbReference type="ARBA" id="ARBA00004442"/>
    </source>
</evidence>
<evidence type="ECO:0000259" key="5">
    <source>
        <dbReference type="PROSITE" id="PS51123"/>
    </source>
</evidence>
<proteinExistence type="predicted"/>
<dbReference type="PRINTS" id="PR01021">
    <property type="entry name" value="OMPADOMAIN"/>
</dbReference>
<evidence type="ECO:0000256" key="4">
    <source>
        <dbReference type="PROSITE-ProRule" id="PRU00473"/>
    </source>
</evidence>
<evidence type="ECO:0000256" key="2">
    <source>
        <dbReference type="ARBA" id="ARBA00023136"/>
    </source>
</evidence>
<dbReference type="InterPro" id="IPR006664">
    <property type="entry name" value="OMP_bac"/>
</dbReference>
<gene>
    <name evidence="6" type="ORF">NXS09_10465</name>
</gene>
<comment type="subcellular location">
    <subcellularLocation>
        <location evidence="1">Cell outer membrane</location>
    </subcellularLocation>
</comment>
<dbReference type="SUPFAM" id="SSF103088">
    <property type="entry name" value="OmpA-like"/>
    <property type="match status" value="1"/>
</dbReference>
<dbReference type="EMBL" id="JANUXW010000014">
    <property type="protein sequence ID" value="MCS4534709.1"/>
    <property type="molecule type" value="Genomic_DNA"/>
</dbReference>
<reference evidence="6" key="1">
    <citation type="submission" date="2022-08" db="EMBL/GenBank/DDBJ databases">
        <authorList>
            <person name="Volokhov D.V."/>
            <person name="Furtak V.A."/>
            <person name="Zagorodnyaya T.A."/>
        </authorList>
    </citation>
    <scope>NUCLEOTIDE SEQUENCE</scope>
    <source>
        <strain evidence="6">CSL10203-ORH2</strain>
    </source>
</reference>
<dbReference type="PANTHER" id="PTHR30329:SF21">
    <property type="entry name" value="LIPOPROTEIN YIAD-RELATED"/>
    <property type="match status" value="1"/>
</dbReference>
<dbReference type="CDD" id="cd07185">
    <property type="entry name" value="OmpA_C-like"/>
    <property type="match status" value="1"/>
</dbReference>
<keyword evidence="7" id="KW-1185">Reference proteome</keyword>
<dbReference type="InterPro" id="IPR050330">
    <property type="entry name" value="Bact_OuterMem_StrucFunc"/>
</dbReference>
<evidence type="ECO:0000256" key="3">
    <source>
        <dbReference type="ARBA" id="ARBA00023237"/>
    </source>
</evidence>
<keyword evidence="2 4" id="KW-0472">Membrane</keyword>
<comment type="caution">
    <text evidence="6">The sequence shown here is derived from an EMBL/GenBank/DDBJ whole genome shotgun (WGS) entry which is preliminary data.</text>
</comment>
<dbReference type="RefSeq" id="WP_259292477.1">
    <property type="nucleotide sequence ID" value="NZ_JANUXW010000014.1"/>
</dbReference>
<dbReference type="PROSITE" id="PS51123">
    <property type="entry name" value="OMPA_2"/>
    <property type="match status" value="1"/>
</dbReference>
<name>A0ABT2FER6_9NEIS</name>
<dbReference type="InterPro" id="IPR036737">
    <property type="entry name" value="OmpA-like_sf"/>
</dbReference>
<protein>
    <submittedName>
        <fullName evidence="6">OmpA family protein</fullName>
    </submittedName>
</protein>
<keyword evidence="3" id="KW-0998">Cell outer membrane</keyword>
<sequence length="128" mass="14307">MPQRYTLSADALFDFNRGDIGHIRSEGRAELDELADKLKTVNYNRINVIGHTDYLGAESYNQMLSKQRANAVRQYLSARGVDANRIRATGAGESQPVKQCMQSADHQALIDCLAPNRRVEIEVEATNL</sequence>
<dbReference type="Proteomes" id="UP001166947">
    <property type="component" value="Unassembled WGS sequence"/>
</dbReference>
<evidence type="ECO:0000313" key="7">
    <source>
        <dbReference type="Proteomes" id="UP001166947"/>
    </source>
</evidence>